<proteinExistence type="predicted"/>
<comment type="caution">
    <text evidence="1">The sequence shown here is derived from an EMBL/GenBank/DDBJ whole genome shotgun (WGS) entry which is preliminary data.</text>
</comment>
<accession>A0A0F9BWQ3</accession>
<dbReference type="EMBL" id="LAZR01035870">
    <property type="protein sequence ID" value="KKL26340.1"/>
    <property type="molecule type" value="Genomic_DNA"/>
</dbReference>
<name>A0A0F9BWQ3_9ZZZZ</name>
<dbReference type="AlphaFoldDB" id="A0A0F9BWQ3"/>
<sequence>MSSDAKEVGKVVRVKAAAQRAVRNVRIANDAVFSNMTHGQLAEKYNMTLAGMKKVRARPEIKELEERWTSSMFAVQRDMGAAALASTMKLIMEGDPGTIKDYWRRMGVTKEPTIEVEVQELKLAVPDAMKPIMETLAREIKQLKGDEEKEDGE</sequence>
<reference evidence="1" key="1">
    <citation type="journal article" date="2015" name="Nature">
        <title>Complex archaea that bridge the gap between prokaryotes and eukaryotes.</title>
        <authorList>
            <person name="Spang A."/>
            <person name="Saw J.H."/>
            <person name="Jorgensen S.L."/>
            <person name="Zaremba-Niedzwiedzka K."/>
            <person name="Martijn J."/>
            <person name="Lind A.E."/>
            <person name="van Eijk R."/>
            <person name="Schleper C."/>
            <person name="Guy L."/>
            <person name="Ettema T.J."/>
        </authorList>
    </citation>
    <scope>NUCLEOTIDE SEQUENCE</scope>
</reference>
<evidence type="ECO:0000313" key="1">
    <source>
        <dbReference type="EMBL" id="KKL26340.1"/>
    </source>
</evidence>
<organism evidence="1">
    <name type="scientific">marine sediment metagenome</name>
    <dbReference type="NCBI Taxonomy" id="412755"/>
    <lineage>
        <taxon>unclassified sequences</taxon>
        <taxon>metagenomes</taxon>
        <taxon>ecological metagenomes</taxon>
    </lineage>
</organism>
<gene>
    <name evidence="1" type="ORF">LCGC14_2396250</name>
</gene>
<protein>
    <submittedName>
        <fullName evidence="1">Uncharacterized protein</fullName>
    </submittedName>
</protein>